<dbReference type="FunCoup" id="A0A7J7DT85">
    <property type="interactions" value="4514"/>
</dbReference>
<evidence type="ECO:0000256" key="1">
    <source>
        <dbReference type="ARBA" id="ARBA00023186"/>
    </source>
</evidence>
<dbReference type="Gene3D" id="6.10.140.1710">
    <property type="match status" value="1"/>
</dbReference>
<dbReference type="AlphaFoldDB" id="A0A7J7DT85"/>
<name>A0A7J7DT85_TRIWF</name>
<dbReference type="Gene3D" id="2.30.42.10">
    <property type="match status" value="1"/>
</dbReference>
<dbReference type="InterPro" id="IPR040815">
    <property type="entry name" value="Nas2_N"/>
</dbReference>
<gene>
    <name evidence="4" type="ORF">HS088_TW04G01482</name>
</gene>
<keyword evidence="5" id="KW-1185">Reference proteome</keyword>
<dbReference type="GO" id="GO:0000502">
    <property type="term" value="C:proteasome complex"/>
    <property type="evidence" value="ECO:0007669"/>
    <property type="project" value="UniProtKB-KW"/>
</dbReference>
<dbReference type="InterPro" id="IPR035269">
    <property type="entry name" value="PSMD9"/>
</dbReference>
<dbReference type="PANTHER" id="PTHR12651">
    <property type="entry name" value="26S PROTEASOME NON-ATPASE REGULATORY SUBUNIT 9"/>
    <property type="match status" value="1"/>
</dbReference>
<keyword evidence="4" id="KW-0647">Proteasome</keyword>
<reference evidence="4 5" key="1">
    <citation type="journal article" date="2020" name="Nat. Commun.">
        <title>Genome of Tripterygium wilfordii and identification of cytochrome P450 involved in triptolide biosynthesis.</title>
        <authorList>
            <person name="Tu L."/>
            <person name="Su P."/>
            <person name="Zhang Z."/>
            <person name="Gao L."/>
            <person name="Wang J."/>
            <person name="Hu T."/>
            <person name="Zhou J."/>
            <person name="Zhang Y."/>
            <person name="Zhao Y."/>
            <person name="Liu Y."/>
            <person name="Song Y."/>
            <person name="Tong Y."/>
            <person name="Lu Y."/>
            <person name="Yang J."/>
            <person name="Xu C."/>
            <person name="Jia M."/>
            <person name="Peters R.J."/>
            <person name="Huang L."/>
            <person name="Gao W."/>
        </authorList>
    </citation>
    <scope>NUCLEOTIDE SEQUENCE [LARGE SCALE GENOMIC DNA]</scope>
    <source>
        <strain evidence="5">cv. XIE 37</strain>
        <tissue evidence="4">Leaf</tissue>
    </source>
</reference>
<dbReference type="Proteomes" id="UP000593562">
    <property type="component" value="Unassembled WGS sequence"/>
</dbReference>
<evidence type="ECO:0000256" key="2">
    <source>
        <dbReference type="SAM" id="MobiDB-lite"/>
    </source>
</evidence>
<sequence length="228" mass="24416">MVGTNLKAETMSLMEKRTAMEVEMNAIIERLCQPGGPGLSGNLVDSEACLFIVIKVFPILFAELRNDHKEITEKINANIQVQHSARHVPRSSSTEDSGDDVMSNNRGSSFDNVFTSSSSNDVVPRDSLTAMDVDVIASIPFAVIDGIADASPAAVDGLQLGDQIIKFGNVDYQPGENFLQMLASETQSNQGQAIPVVAIRQGAPINLAVTPRTWQGRGLLGCSDATKP</sequence>
<dbReference type="GO" id="GO:0070682">
    <property type="term" value="P:proteasome regulatory particle assembly"/>
    <property type="evidence" value="ECO:0007669"/>
    <property type="project" value="InterPro"/>
</dbReference>
<organism evidence="4 5">
    <name type="scientific">Tripterygium wilfordii</name>
    <name type="common">Thunder God vine</name>
    <dbReference type="NCBI Taxonomy" id="458696"/>
    <lineage>
        <taxon>Eukaryota</taxon>
        <taxon>Viridiplantae</taxon>
        <taxon>Streptophyta</taxon>
        <taxon>Embryophyta</taxon>
        <taxon>Tracheophyta</taxon>
        <taxon>Spermatophyta</taxon>
        <taxon>Magnoliopsida</taxon>
        <taxon>eudicotyledons</taxon>
        <taxon>Gunneridae</taxon>
        <taxon>Pentapetalae</taxon>
        <taxon>rosids</taxon>
        <taxon>fabids</taxon>
        <taxon>Celastrales</taxon>
        <taxon>Celastraceae</taxon>
        <taxon>Tripterygium</taxon>
    </lineage>
</organism>
<dbReference type="GO" id="GO:0005737">
    <property type="term" value="C:cytoplasm"/>
    <property type="evidence" value="ECO:0007669"/>
    <property type="project" value="TreeGrafter"/>
</dbReference>
<protein>
    <submittedName>
        <fullName evidence="4">26S proteasome non-ATPase regulatory subunit 9</fullName>
    </submittedName>
</protein>
<proteinExistence type="predicted"/>
<dbReference type="FunFam" id="2.30.42.10:FF:000107">
    <property type="entry name" value="26S proteasome non-ATPase regulatory subunit 9"/>
    <property type="match status" value="1"/>
</dbReference>
<dbReference type="InParanoid" id="A0A7J7DT85"/>
<evidence type="ECO:0000259" key="3">
    <source>
        <dbReference type="Pfam" id="PF18265"/>
    </source>
</evidence>
<dbReference type="GO" id="GO:0005634">
    <property type="term" value="C:nucleus"/>
    <property type="evidence" value="ECO:0007669"/>
    <property type="project" value="TreeGrafter"/>
</dbReference>
<feature type="domain" description="Nas2 N-terminal" evidence="3">
    <location>
        <begin position="12"/>
        <end position="84"/>
    </location>
</feature>
<evidence type="ECO:0000313" key="5">
    <source>
        <dbReference type="Proteomes" id="UP000593562"/>
    </source>
</evidence>
<feature type="compositionally biased region" description="Low complexity" evidence="2">
    <location>
        <begin position="108"/>
        <end position="121"/>
    </location>
</feature>
<dbReference type="Pfam" id="PF18265">
    <property type="entry name" value="Nas2_N"/>
    <property type="match status" value="1"/>
</dbReference>
<feature type="region of interest" description="Disordered" evidence="2">
    <location>
        <begin position="82"/>
        <end position="121"/>
    </location>
</feature>
<dbReference type="PANTHER" id="PTHR12651:SF1">
    <property type="entry name" value="26S PROTEASOME NON-ATPASE REGULATORY SUBUNIT 9"/>
    <property type="match status" value="1"/>
</dbReference>
<dbReference type="InterPro" id="IPR036034">
    <property type="entry name" value="PDZ_sf"/>
</dbReference>
<comment type="caution">
    <text evidence="4">The sequence shown here is derived from an EMBL/GenBank/DDBJ whole genome shotgun (WGS) entry which is preliminary data.</text>
</comment>
<keyword evidence="1" id="KW-0143">Chaperone</keyword>
<evidence type="ECO:0000313" key="4">
    <source>
        <dbReference type="EMBL" id="KAF5749513.1"/>
    </source>
</evidence>
<dbReference type="SUPFAM" id="SSF50156">
    <property type="entry name" value="PDZ domain-like"/>
    <property type="match status" value="1"/>
</dbReference>
<accession>A0A7J7DT85</accession>
<dbReference type="EMBL" id="JAAARO010000004">
    <property type="protein sequence ID" value="KAF5749513.1"/>
    <property type="molecule type" value="Genomic_DNA"/>
</dbReference>